<dbReference type="EMBL" id="WUBI01000001">
    <property type="protein sequence ID" value="MWV44233.1"/>
    <property type="molecule type" value="Genomic_DNA"/>
</dbReference>
<reference evidence="1 2" key="1">
    <citation type="submission" date="2019-12" db="EMBL/GenBank/DDBJ databases">
        <title>Paenibacillus sp. nov., an endophytic bacterium isolated from the stem of Dendrobium.</title>
        <authorList>
            <person name="Zhao R."/>
        </authorList>
    </citation>
    <scope>NUCLEOTIDE SEQUENCE [LARGE SCALE GENOMIC DNA]</scope>
    <source>
        <strain evidence="1 2">HJL G12</strain>
    </source>
</reference>
<accession>A0A7X3IIP0</accession>
<dbReference type="RefSeq" id="WP_160497669.1">
    <property type="nucleotide sequence ID" value="NZ_WUBI01000001.1"/>
</dbReference>
<name>A0A7X3IIP0_9BACL</name>
<sequence length="178" mass="21043">MKHTVTSVPYGYEPPKEEYRGTLIYYDTFEDIADEALDNAEKTAEERNFSKFVLYPLHEETVRRMQKHPVRSYYKREQQLESWKQDRGSAAIIESFEAKRKKYTPMDTALRHLTDKFPAPHLLYLTADMANLFASYSSFAEWIVKLRLILADKPDRLHPLLEKHRSRWDVAGEEKKDA</sequence>
<proteinExistence type="predicted"/>
<evidence type="ECO:0000313" key="2">
    <source>
        <dbReference type="Proteomes" id="UP000460318"/>
    </source>
</evidence>
<dbReference type="AlphaFoldDB" id="A0A7X3IIP0"/>
<organism evidence="1 2">
    <name type="scientific">Paenibacillus dendrobii</name>
    <dbReference type="NCBI Taxonomy" id="2691084"/>
    <lineage>
        <taxon>Bacteria</taxon>
        <taxon>Bacillati</taxon>
        <taxon>Bacillota</taxon>
        <taxon>Bacilli</taxon>
        <taxon>Bacillales</taxon>
        <taxon>Paenibacillaceae</taxon>
        <taxon>Paenibacillus</taxon>
    </lineage>
</organism>
<evidence type="ECO:0000313" key="1">
    <source>
        <dbReference type="EMBL" id="MWV44233.1"/>
    </source>
</evidence>
<comment type="caution">
    <text evidence="1">The sequence shown here is derived from an EMBL/GenBank/DDBJ whole genome shotgun (WGS) entry which is preliminary data.</text>
</comment>
<keyword evidence="2" id="KW-1185">Reference proteome</keyword>
<protein>
    <submittedName>
        <fullName evidence="1">Uncharacterized protein</fullName>
    </submittedName>
</protein>
<gene>
    <name evidence="1" type="ORF">GRF59_11375</name>
</gene>
<dbReference type="Proteomes" id="UP000460318">
    <property type="component" value="Unassembled WGS sequence"/>
</dbReference>